<gene>
    <name evidence="2" type="ORF">KTE52_14260</name>
</gene>
<dbReference type="EMBL" id="JAHPMX010000006">
    <property type="protein sequence ID" value="MBU9357493.1"/>
    <property type="molecule type" value="Genomic_DNA"/>
</dbReference>
<evidence type="ECO:0000259" key="1">
    <source>
        <dbReference type="Pfam" id="PF10908"/>
    </source>
</evidence>
<dbReference type="InterPro" id="IPR021225">
    <property type="entry name" value="Tlde1_dom"/>
</dbReference>
<evidence type="ECO:0000313" key="2">
    <source>
        <dbReference type="EMBL" id="MBU9357493.1"/>
    </source>
</evidence>
<feature type="domain" description="Tlde1" evidence="1">
    <location>
        <begin position="25"/>
        <end position="148"/>
    </location>
</feature>
<comment type="caution">
    <text evidence="2">The sequence shown here is derived from an EMBL/GenBank/DDBJ whole genome shotgun (WGS) entry which is preliminary data.</text>
</comment>
<organism evidence="2 3">
    <name type="scientific">Burkholderia multivorans</name>
    <dbReference type="NCBI Taxonomy" id="87883"/>
    <lineage>
        <taxon>Bacteria</taxon>
        <taxon>Pseudomonadati</taxon>
        <taxon>Pseudomonadota</taxon>
        <taxon>Betaproteobacteria</taxon>
        <taxon>Burkholderiales</taxon>
        <taxon>Burkholderiaceae</taxon>
        <taxon>Burkholderia</taxon>
        <taxon>Burkholderia cepacia complex</taxon>
    </lineage>
</organism>
<evidence type="ECO:0000313" key="3">
    <source>
        <dbReference type="Proteomes" id="UP001196915"/>
    </source>
</evidence>
<dbReference type="AlphaFoldDB" id="A0AAP2HJV0"/>
<protein>
    <submittedName>
        <fullName evidence="2">DUF2778 domain-containing protein</fullName>
    </submittedName>
</protein>
<dbReference type="Pfam" id="PF10908">
    <property type="entry name" value="Tlde1_dom"/>
    <property type="match status" value="1"/>
</dbReference>
<dbReference type="Proteomes" id="UP001196915">
    <property type="component" value="Unassembled WGS sequence"/>
</dbReference>
<name>A0AAP2HJV0_9BURK</name>
<dbReference type="RefSeq" id="WP_125902558.1">
    <property type="nucleotide sequence ID" value="NZ_CAJHEA010000008.1"/>
</dbReference>
<sequence length="160" mass="17768">MPASCFYTLNKQNISALVCSGLGSMAAFSGKPGFINDPAAVAKQDTGPIPPGRYYIVARQSGGHLGWLYDWLKDQASHVDHSQWFALYRADKQIDDFTYVSGVKRGNFRLHPNGRFGISEGCITLNSQADFNRLREFLLKQQTAIIPGTSLQYYGTVDVR</sequence>
<accession>A0AAP2HJV0</accession>
<reference evidence="2" key="1">
    <citation type="submission" date="2021-06" db="EMBL/GenBank/DDBJ databases">
        <title>A collection of bacterial strains from the Burkholderia cepacia Research Laboratory and Repository.</title>
        <authorList>
            <person name="Lipuma J."/>
            <person name="Spilker T."/>
        </authorList>
    </citation>
    <scope>NUCLEOTIDE SEQUENCE</scope>
    <source>
        <strain evidence="2">AU37435</strain>
    </source>
</reference>
<proteinExistence type="predicted"/>